<dbReference type="AlphaFoldDB" id="A0A919UNA3"/>
<dbReference type="InterPro" id="IPR012312">
    <property type="entry name" value="Hemerythrin-like"/>
</dbReference>
<organism evidence="2 3">
    <name type="scientific">Acrocarpospora phusangensis</name>
    <dbReference type="NCBI Taxonomy" id="1070424"/>
    <lineage>
        <taxon>Bacteria</taxon>
        <taxon>Bacillati</taxon>
        <taxon>Actinomycetota</taxon>
        <taxon>Actinomycetes</taxon>
        <taxon>Streptosporangiales</taxon>
        <taxon>Streptosporangiaceae</taxon>
        <taxon>Acrocarpospora</taxon>
    </lineage>
</organism>
<dbReference type="RefSeq" id="WP_204041017.1">
    <property type="nucleotide sequence ID" value="NZ_BOOA01000017.1"/>
</dbReference>
<gene>
    <name evidence="2" type="ORF">Aph01nite_25520</name>
</gene>
<comment type="caution">
    <text evidence="2">The sequence shown here is derived from an EMBL/GenBank/DDBJ whole genome shotgun (WGS) entry which is preliminary data.</text>
</comment>
<protein>
    <recommendedName>
        <fullName evidence="1">Hemerythrin-like domain-containing protein</fullName>
    </recommendedName>
</protein>
<feature type="domain" description="Hemerythrin-like" evidence="1">
    <location>
        <begin position="23"/>
        <end position="146"/>
    </location>
</feature>
<reference evidence="2" key="1">
    <citation type="submission" date="2021-01" db="EMBL/GenBank/DDBJ databases">
        <title>Whole genome shotgun sequence of Acrocarpospora phusangensis NBRC 108782.</title>
        <authorList>
            <person name="Komaki H."/>
            <person name="Tamura T."/>
        </authorList>
    </citation>
    <scope>NUCLEOTIDE SEQUENCE</scope>
    <source>
        <strain evidence="2">NBRC 108782</strain>
    </source>
</reference>
<dbReference type="CDD" id="cd12108">
    <property type="entry name" value="Hr-like"/>
    <property type="match status" value="1"/>
</dbReference>
<keyword evidence="3" id="KW-1185">Reference proteome</keyword>
<name>A0A919UNA3_9ACTN</name>
<dbReference type="EMBL" id="BOOA01000017">
    <property type="protein sequence ID" value="GIH24242.1"/>
    <property type="molecule type" value="Genomic_DNA"/>
</dbReference>
<evidence type="ECO:0000259" key="1">
    <source>
        <dbReference type="Pfam" id="PF01814"/>
    </source>
</evidence>
<sequence length="218" mass="24603">MTTNTEDTAGNTTGNTTGPDLTLFLAFHRGLRRDFGRLADALDRCPPGDASRRALIDEHTAMQLRALHHHHTDEDVNIWPRLRALAPGAAGVLDQLEAEHQEMDAVIERLGIPRRPGPDQARDLRRLHDLLNAHLDLEESRAVPLIRAHLSAQWWEELGKEVVKSHGRDLPMVAAWALDAASEEQRAHLLATVPLMLRVLYRLAWRRAYERRAAQVFG</sequence>
<evidence type="ECO:0000313" key="3">
    <source>
        <dbReference type="Proteomes" id="UP000640052"/>
    </source>
</evidence>
<proteinExistence type="predicted"/>
<evidence type="ECO:0000313" key="2">
    <source>
        <dbReference type="EMBL" id="GIH24242.1"/>
    </source>
</evidence>
<dbReference type="Proteomes" id="UP000640052">
    <property type="component" value="Unassembled WGS sequence"/>
</dbReference>
<dbReference type="Pfam" id="PF01814">
    <property type="entry name" value="Hemerythrin"/>
    <property type="match status" value="1"/>
</dbReference>
<accession>A0A919UNA3</accession>
<dbReference type="Gene3D" id="1.20.120.520">
    <property type="entry name" value="nmb1532 protein domain like"/>
    <property type="match status" value="1"/>
</dbReference>